<comment type="caution">
    <text evidence="5">The sequence shown here is derived from an EMBL/GenBank/DDBJ whole genome shotgun (WGS) entry which is preliminary data.</text>
</comment>
<evidence type="ECO:0000256" key="1">
    <source>
        <dbReference type="ARBA" id="ARBA00006739"/>
    </source>
</evidence>
<keyword evidence="3" id="KW-0808">Transferase</keyword>
<gene>
    <name evidence="5" type="ORF">QEG54_005603</name>
</gene>
<dbReference type="InterPro" id="IPR001173">
    <property type="entry name" value="Glyco_trans_2-like"/>
</dbReference>
<organism evidence="5">
    <name type="scientific">Pluralibacter gergoviae</name>
    <name type="common">Enterobacter gergoviae</name>
    <dbReference type="NCBI Taxonomy" id="61647"/>
    <lineage>
        <taxon>Bacteria</taxon>
        <taxon>Pseudomonadati</taxon>
        <taxon>Pseudomonadota</taxon>
        <taxon>Gammaproteobacteria</taxon>
        <taxon>Enterobacterales</taxon>
        <taxon>Enterobacteriaceae</taxon>
        <taxon>Pluralibacter</taxon>
    </lineage>
</organism>
<dbReference type="EMBL" id="ABLOKC030000079">
    <property type="protein sequence ID" value="EML1474739.1"/>
    <property type="molecule type" value="Genomic_DNA"/>
</dbReference>
<dbReference type="PANTHER" id="PTHR43685:SF5">
    <property type="entry name" value="GLYCOSYLTRANSFERASE EPSE-RELATED"/>
    <property type="match status" value="1"/>
</dbReference>
<sequence>MNRSVAILMAIRNGQEYIPQQLNSFIEQSYTNWSLFVSDDGSSDTSAEIVKQFFLSYPEIDGYIKKGPCKGFCENFQSMINDCNIISDYYAFSDQDDIWLPDKLTRATKYLNSIPSNIPALYCSVTTLIDENNRVIGQSLIPTKNLDFANALLHNIASGNTMVFNQCARELLMSASSQDMVVHDWTLYQIVTACGGEVYYDNEPTVLYRQHANNVIGDGRNILFRAKNFLDSFSTNKKEWNDRNEKVLKNVTEKFTDKALQTYMDFYKIKKSGFFARLFYFKRSGVYHQYTLGTLSTLIYVCFGKM</sequence>
<evidence type="ECO:0000256" key="3">
    <source>
        <dbReference type="ARBA" id="ARBA00022679"/>
    </source>
</evidence>
<dbReference type="AlphaFoldDB" id="A0AAI9DRA2"/>
<reference evidence="5" key="1">
    <citation type="submission" date="2024-02" db="EMBL/GenBank/DDBJ databases">
        <authorList>
            <consortium name="Clinical and Environmental Microbiology Branch: Whole genome sequencing antimicrobial resistance pathogens in the healthcare setting"/>
        </authorList>
    </citation>
    <scope>NUCLEOTIDE SEQUENCE</scope>
    <source>
        <strain evidence="5">2021DK-00143</strain>
    </source>
</reference>
<name>A0AAI9DRA2_PLUGE</name>
<dbReference type="CDD" id="cd04196">
    <property type="entry name" value="GT_2_like_d"/>
    <property type="match status" value="1"/>
</dbReference>
<evidence type="ECO:0000256" key="2">
    <source>
        <dbReference type="ARBA" id="ARBA00022676"/>
    </source>
</evidence>
<evidence type="ECO:0000313" key="5">
    <source>
        <dbReference type="EMBL" id="EML1474739.1"/>
    </source>
</evidence>
<comment type="similarity">
    <text evidence="1">Belongs to the glycosyltransferase 2 family.</text>
</comment>
<proteinExistence type="inferred from homology"/>
<protein>
    <submittedName>
        <fullName evidence="5">Glycosyltransferase family 2 protein</fullName>
    </submittedName>
</protein>
<keyword evidence="2" id="KW-0328">Glycosyltransferase</keyword>
<dbReference type="PANTHER" id="PTHR43685">
    <property type="entry name" value="GLYCOSYLTRANSFERASE"/>
    <property type="match status" value="1"/>
</dbReference>
<dbReference type="Pfam" id="PF00535">
    <property type="entry name" value="Glycos_transf_2"/>
    <property type="match status" value="1"/>
</dbReference>
<dbReference type="Gene3D" id="3.90.550.10">
    <property type="entry name" value="Spore Coat Polysaccharide Biosynthesis Protein SpsA, Chain A"/>
    <property type="match status" value="1"/>
</dbReference>
<feature type="domain" description="Glycosyltransferase 2-like" evidence="4">
    <location>
        <begin position="7"/>
        <end position="116"/>
    </location>
</feature>
<dbReference type="InterPro" id="IPR050834">
    <property type="entry name" value="Glycosyltransf_2"/>
</dbReference>
<evidence type="ECO:0000259" key="4">
    <source>
        <dbReference type="Pfam" id="PF00535"/>
    </source>
</evidence>
<dbReference type="GO" id="GO:0016757">
    <property type="term" value="F:glycosyltransferase activity"/>
    <property type="evidence" value="ECO:0007669"/>
    <property type="project" value="UniProtKB-KW"/>
</dbReference>
<accession>A0AAI9DRA2</accession>
<dbReference type="SUPFAM" id="SSF53448">
    <property type="entry name" value="Nucleotide-diphospho-sugar transferases"/>
    <property type="match status" value="1"/>
</dbReference>
<dbReference type="InterPro" id="IPR029044">
    <property type="entry name" value="Nucleotide-diphossugar_trans"/>
</dbReference>
<dbReference type="RefSeq" id="WP_072065444.1">
    <property type="nucleotide sequence ID" value="NZ_CACVCI010000001.1"/>
</dbReference>